<dbReference type="Pfam" id="PF13419">
    <property type="entry name" value="HAD_2"/>
    <property type="match status" value="1"/>
</dbReference>
<dbReference type="SFLD" id="SFLDG01129">
    <property type="entry name" value="C1.5:_HAD__Beta-PGM__Phosphata"/>
    <property type="match status" value="1"/>
</dbReference>
<gene>
    <name evidence="4" type="ORF">JKK62_02160</name>
</gene>
<dbReference type="Gene3D" id="1.10.150.240">
    <property type="entry name" value="Putative phosphatase, domain 2"/>
    <property type="match status" value="1"/>
</dbReference>
<evidence type="ECO:0000256" key="2">
    <source>
        <dbReference type="ARBA" id="ARBA00022723"/>
    </source>
</evidence>
<dbReference type="RefSeq" id="WP_201426768.1">
    <property type="nucleotide sequence ID" value="NZ_JAEQMG010000035.1"/>
</dbReference>
<comment type="similarity">
    <text evidence="1">Belongs to the HAD-like hydrolase superfamily. CbbY/CbbZ/Gph/YieH family.</text>
</comment>
<evidence type="ECO:0000313" key="4">
    <source>
        <dbReference type="EMBL" id="MBK6087464.1"/>
    </source>
</evidence>
<dbReference type="PANTHER" id="PTHR18901">
    <property type="entry name" value="2-DEOXYGLUCOSE-6-PHOSPHATE PHOSPHATASE 2"/>
    <property type="match status" value="1"/>
</dbReference>
<proteinExistence type="inferred from homology"/>
<comment type="caution">
    <text evidence="4">The sequence shown here is derived from an EMBL/GenBank/DDBJ whole genome shotgun (WGS) entry which is preliminary data.</text>
</comment>
<dbReference type="InterPro" id="IPR023214">
    <property type="entry name" value="HAD_sf"/>
</dbReference>
<dbReference type="PANTHER" id="PTHR18901:SF38">
    <property type="entry name" value="PSEUDOURIDINE-5'-PHOSPHATASE"/>
    <property type="match status" value="1"/>
</dbReference>
<dbReference type="SFLD" id="SFLDS00003">
    <property type="entry name" value="Haloacid_Dehalogenase"/>
    <property type="match status" value="1"/>
</dbReference>
<evidence type="ECO:0000256" key="1">
    <source>
        <dbReference type="ARBA" id="ARBA00006171"/>
    </source>
</evidence>
<dbReference type="GO" id="GO:0046872">
    <property type="term" value="F:metal ion binding"/>
    <property type="evidence" value="ECO:0007669"/>
    <property type="project" value="UniProtKB-KW"/>
</dbReference>
<dbReference type="SFLD" id="SFLDG01135">
    <property type="entry name" value="C1.5.6:_HAD__Beta-PGM__Phospha"/>
    <property type="match status" value="1"/>
</dbReference>
<keyword evidence="2" id="KW-0479">Metal-binding</keyword>
<sequence>MYVIFDMDGVIFDSERVYVEAYKKLAPKYGLTDVDAVHKACMDSIGVTRVKTREIFFEYVGHEFDYYAYREDVQKELNKSDYELKPGVFELFDWLKENGIRTALASSTREVSVRKSLGKVDLIPYFDTLVCGDMVSHSKPHPEIFLTAAERLGADARDCYVIEDSYNGIRAAHAAGMHPIMVPDILQPDDEIRGLAEVVLPSLFEVKEYLDTRV</sequence>
<dbReference type="AlphaFoldDB" id="A0A934U1D7"/>
<organism evidence="4 5">
    <name type="scientific">Ruminococcus difficilis</name>
    <dbReference type="NCBI Taxonomy" id="2763069"/>
    <lineage>
        <taxon>Bacteria</taxon>
        <taxon>Bacillati</taxon>
        <taxon>Bacillota</taxon>
        <taxon>Clostridia</taxon>
        <taxon>Eubacteriales</taxon>
        <taxon>Oscillospiraceae</taxon>
        <taxon>Ruminococcus</taxon>
    </lineage>
</organism>
<protein>
    <submittedName>
        <fullName evidence="4">HAD family phosphatase</fullName>
    </submittedName>
</protein>
<dbReference type="Proteomes" id="UP000633365">
    <property type="component" value="Unassembled WGS sequence"/>
</dbReference>
<evidence type="ECO:0000256" key="3">
    <source>
        <dbReference type="ARBA" id="ARBA00022801"/>
    </source>
</evidence>
<dbReference type="Gene3D" id="3.40.50.1000">
    <property type="entry name" value="HAD superfamily/HAD-like"/>
    <property type="match status" value="1"/>
</dbReference>
<name>A0A934U1D7_9FIRM</name>
<keyword evidence="3" id="KW-0378">Hydrolase</keyword>
<evidence type="ECO:0000313" key="5">
    <source>
        <dbReference type="Proteomes" id="UP000633365"/>
    </source>
</evidence>
<reference evidence="4" key="1">
    <citation type="submission" date="2021-01" db="EMBL/GenBank/DDBJ databases">
        <title>Genome public.</title>
        <authorList>
            <person name="Liu C."/>
            <person name="Sun Q."/>
        </authorList>
    </citation>
    <scope>NUCLEOTIDE SEQUENCE</scope>
    <source>
        <strain evidence="4">M6</strain>
    </source>
</reference>
<dbReference type="NCBIfam" id="TIGR01509">
    <property type="entry name" value="HAD-SF-IA-v3"/>
    <property type="match status" value="1"/>
</dbReference>
<dbReference type="InterPro" id="IPR023198">
    <property type="entry name" value="PGP-like_dom2"/>
</dbReference>
<dbReference type="SUPFAM" id="SSF56784">
    <property type="entry name" value="HAD-like"/>
    <property type="match status" value="1"/>
</dbReference>
<dbReference type="InterPro" id="IPR006439">
    <property type="entry name" value="HAD-SF_hydro_IA"/>
</dbReference>
<accession>A0A934U1D7</accession>
<dbReference type="InterPro" id="IPR041492">
    <property type="entry name" value="HAD_2"/>
</dbReference>
<dbReference type="InterPro" id="IPR036412">
    <property type="entry name" value="HAD-like_sf"/>
</dbReference>
<dbReference type="EMBL" id="JAEQMG010000035">
    <property type="protein sequence ID" value="MBK6087464.1"/>
    <property type="molecule type" value="Genomic_DNA"/>
</dbReference>
<dbReference type="GO" id="GO:0016787">
    <property type="term" value="F:hydrolase activity"/>
    <property type="evidence" value="ECO:0007669"/>
    <property type="project" value="UniProtKB-KW"/>
</dbReference>
<dbReference type="FunFam" id="3.40.50.1000:FF:000036">
    <property type="entry name" value="HAD family hydrolase"/>
    <property type="match status" value="1"/>
</dbReference>
<keyword evidence="5" id="KW-1185">Reference proteome</keyword>